<keyword evidence="4" id="KW-0479">Metal-binding</keyword>
<keyword evidence="6" id="KW-0238">DNA-binding</keyword>
<dbReference type="AlphaFoldDB" id="A0A8T3VKC7"/>
<keyword evidence="3" id="KW-0815">Transposition</keyword>
<feature type="domain" description="Transposase putative helix-turn-helix" evidence="11">
    <location>
        <begin position="1"/>
        <end position="37"/>
    </location>
</feature>
<feature type="coiled-coil region" evidence="8">
    <location>
        <begin position="195"/>
        <end position="236"/>
    </location>
</feature>
<dbReference type="GO" id="GO:0003677">
    <property type="term" value="F:DNA binding"/>
    <property type="evidence" value="ECO:0007669"/>
    <property type="project" value="UniProtKB-KW"/>
</dbReference>
<evidence type="ECO:0000256" key="4">
    <source>
        <dbReference type="ARBA" id="ARBA00022723"/>
    </source>
</evidence>
<evidence type="ECO:0000256" key="1">
    <source>
        <dbReference type="ARBA" id="ARBA00008761"/>
    </source>
</evidence>
<sequence>MVYRTCRHRVYPNQKQEKLFKQYLGHSRFIYNNIIGEIEYNRRIANIFHYRAPYVNNKYMESIFNYLREWHPFINDLDINTMQACNKPVLQAYENFFKRGFGHPKFKKKHQSSQSVKINNINNRIRIKGGKLYWKPLGRINLKGYRPEITGKIKHIRIQQKNSQWFIIILYDSPQPEPFPKTGKEVGIDLGVKTLATLSDRKAKTTLKLNEIEAKIKKTQKNLQRKKHNSKNYKKTLKTLHKHTNKRNNIKREYYHKISKDIVQEYDIIKMENLNLKEMILDHDYSKGLQNVSLGILKNMIKYKCELYDKTFIEVPRYYPSSQICHVCGYRNTDLTIEERNWQCPNCGAILDRDLNASINILNYGK</sequence>
<feature type="domain" description="Cas12f1-like TNB" evidence="10">
    <location>
        <begin position="297"/>
        <end position="361"/>
    </location>
</feature>
<name>A0A8T3VKC7_9EURY</name>
<reference evidence="12" key="1">
    <citation type="submission" date="2019-04" db="EMBL/GenBank/DDBJ databases">
        <title>Evolution of Biomass-Degrading Anaerobic Consortia Revealed by Metagenomics.</title>
        <authorList>
            <person name="Peng X."/>
        </authorList>
    </citation>
    <scope>NUCLEOTIDE SEQUENCE</scope>
    <source>
        <strain evidence="12">SIG12</strain>
    </source>
</reference>
<dbReference type="GO" id="GO:0006310">
    <property type="term" value="P:DNA recombination"/>
    <property type="evidence" value="ECO:0007669"/>
    <property type="project" value="UniProtKB-KW"/>
</dbReference>
<accession>A0A8T3VKC7</accession>
<dbReference type="InterPro" id="IPR021027">
    <property type="entry name" value="Transposase_put_HTH"/>
</dbReference>
<dbReference type="GO" id="GO:0046872">
    <property type="term" value="F:metal ion binding"/>
    <property type="evidence" value="ECO:0007669"/>
    <property type="project" value="UniProtKB-KW"/>
</dbReference>
<keyword evidence="7" id="KW-0233">DNA recombination</keyword>
<comment type="caution">
    <text evidence="12">The sequence shown here is derived from an EMBL/GenBank/DDBJ whole genome shotgun (WGS) entry which is preliminary data.</text>
</comment>
<dbReference type="EMBL" id="SUTE01000022">
    <property type="protein sequence ID" value="MBE6504624.1"/>
    <property type="molecule type" value="Genomic_DNA"/>
</dbReference>
<dbReference type="Pfam" id="PF01385">
    <property type="entry name" value="OrfB_IS605"/>
    <property type="match status" value="1"/>
</dbReference>
<dbReference type="InterPro" id="IPR010095">
    <property type="entry name" value="Cas12f1-like_TNB"/>
</dbReference>
<evidence type="ECO:0000256" key="7">
    <source>
        <dbReference type="ARBA" id="ARBA00023172"/>
    </source>
</evidence>
<evidence type="ECO:0000256" key="6">
    <source>
        <dbReference type="ARBA" id="ARBA00023125"/>
    </source>
</evidence>
<dbReference type="Proteomes" id="UP000762703">
    <property type="component" value="Unassembled WGS sequence"/>
</dbReference>
<evidence type="ECO:0000259" key="11">
    <source>
        <dbReference type="Pfam" id="PF12323"/>
    </source>
</evidence>
<evidence type="ECO:0000256" key="2">
    <source>
        <dbReference type="ARBA" id="ARBA00011044"/>
    </source>
</evidence>
<protein>
    <submittedName>
        <fullName evidence="12">Transposase</fullName>
    </submittedName>
</protein>
<evidence type="ECO:0000256" key="3">
    <source>
        <dbReference type="ARBA" id="ARBA00022578"/>
    </source>
</evidence>
<dbReference type="PANTHER" id="PTHR30405">
    <property type="entry name" value="TRANSPOSASE"/>
    <property type="match status" value="1"/>
</dbReference>
<dbReference type="GO" id="GO:0032196">
    <property type="term" value="P:transposition"/>
    <property type="evidence" value="ECO:0007669"/>
    <property type="project" value="UniProtKB-KW"/>
</dbReference>
<evidence type="ECO:0000259" key="10">
    <source>
        <dbReference type="Pfam" id="PF07282"/>
    </source>
</evidence>
<dbReference type="NCBIfam" id="NF040570">
    <property type="entry name" value="guided_TnpB"/>
    <property type="match status" value="1"/>
</dbReference>
<dbReference type="PANTHER" id="PTHR30405:SF25">
    <property type="entry name" value="RNA-GUIDED DNA ENDONUCLEASE INSQ-RELATED"/>
    <property type="match status" value="1"/>
</dbReference>
<feature type="domain" description="Probable transposase IS891/IS1136/IS1341" evidence="9">
    <location>
        <begin position="169"/>
        <end position="279"/>
    </location>
</feature>
<dbReference type="Pfam" id="PF12323">
    <property type="entry name" value="HTH_OrfB_IS605"/>
    <property type="match status" value="1"/>
</dbReference>
<gene>
    <name evidence="12" type="ORF">E7Z73_02610</name>
</gene>
<evidence type="ECO:0000313" key="12">
    <source>
        <dbReference type="EMBL" id="MBE6504624.1"/>
    </source>
</evidence>
<evidence type="ECO:0000256" key="5">
    <source>
        <dbReference type="ARBA" id="ARBA00022833"/>
    </source>
</evidence>
<keyword evidence="8" id="KW-0175">Coiled coil</keyword>
<keyword evidence="5" id="KW-0862">Zinc</keyword>
<proteinExistence type="inferred from homology"/>
<comment type="similarity">
    <text evidence="2">In the N-terminal section; belongs to the transposase 2 family.</text>
</comment>
<dbReference type="InterPro" id="IPR051399">
    <property type="entry name" value="RNA-guided_DNA_endo/Transpos"/>
</dbReference>
<dbReference type="InterPro" id="IPR001959">
    <property type="entry name" value="Transposase"/>
</dbReference>
<evidence type="ECO:0000256" key="8">
    <source>
        <dbReference type="SAM" id="Coils"/>
    </source>
</evidence>
<evidence type="ECO:0000259" key="9">
    <source>
        <dbReference type="Pfam" id="PF01385"/>
    </source>
</evidence>
<dbReference type="RefSeq" id="WP_303736271.1">
    <property type="nucleotide sequence ID" value="NZ_SUTE01000022.1"/>
</dbReference>
<dbReference type="CDD" id="cd00350">
    <property type="entry name" value="rubredoxin_like"/>
    <property type="match status" value="1"/>
</dbReference>
<organism evidence="12 13">
    <name type="scientific">Methanobrevibacter millerae</name>
    <dbReference type="NCBI Taxonomy" id="230361"/>
    <lineage>
        <taxon>Archaea</taxon>
        <taxon>Methanobacteriati</taxon>
        <taxon>Methanobacteriota</taxon>
        <taxon>Methanomada group</taxon>
        <taxon>Methanobacteria</taxon>
        <taxon>Methanobacteriales</taxon>
        <taxon>Methanobacteriaceae</taxon>
        <taxon>Methanobrevibacter</taxon>
    </lineage>
</organism>
<dbReference type="Pfam" id="PF07282">
    <property type="entry name" value="Cas12f1-like_TNB"/>
    <property type="match status" value="1"/>
</dbReference>
<comment type="similarity">
    <text evidence="1">In the C-terminal section; belongs to the transposase 35 family.</text>
</comment>
<dbReference type="NCBIfam" id="TIGR01766">
    <property type="entry name" value="IS200/IS605 family accessory protein TnpB-like domain"/>
    <property type="match status" value="1"/>
</dbReference>
<evidence type="ECO:0000313" key="13">
    <source>
        <dbReference type="Proteomes" id="UP000762703"/>
    </source>
</evidence>